<evidence type="ECO:0000256" key="3">
    <source>
        <dbReference type="ARBA" id="ARBA00023163"/>
    </source>
</evidence>
<evidence type="ECO:0000256" key="1">
    <source>
        <dbReference type="ARBA" id="ARBA00023015"/>
    </source>
</evidence>
<evidence type="ECO:0000256" key="2">
    <source>
        <dbReference type="ARBA" id="ARBA00023125"/>
    </source>
</evidence>
<dbReference type="SMART" id="SM00421">
    <property type="entry name" value="HTH_LUXR"/>
    <property type="match status" value="1"/>
</dbReference>
<protein>
    <recommendedName>
        <fullName evidence="4">HTH luxR-type domain-containing protein</fullName>
    </recommendedName>
</protein>
<accession>A0A1V0A192</accession>
<dbReference type="Pfam" id="PF00196">
    <property type="entry name" value="GerE"/>
    <property type="match status" value="1"/>
</dbReference>
<keyword evidence="1" id="KW-0805">Transcription regulation</keyword>
<dbReference type="InterPro" id="IPR016032">
    <property type="entry name" value="Sig_transdc_resp-reg_C-effctor"/>
</dbReference>
<reference evidence="6" key="1">
    <citation type="journal article" date="2017" name="Med. Chem. Commun.">
        <title>Nonomuraea sp. ATCC 55076 harbours the largest actinomycete chromosome to date and the kistamicin biosynthetic gene cluster.</title>
        <authorList>
            <person name="Nazari B."/>
            <person name="Forneris C.C."/>
            <person name="Gibson M.I."/>
            <person name="Moon K."/>
            <person name="Schramma K.R."/>
            <person name="Seyedsayamdost M.R."/>
        </authorList>
    </citation>
    <scope>NUCLEOTIDE SEQUENCE [LARGE SCALE GENOMIC DNA]</scope>
    <source>
        <strain evidence="6">ATCC 55076</strain>
    </source>
</reference>
<evidence type="ECO:0000313" key="6">
    <source>
        <dbReference type="Proteomes" id="UP000190797"/>
    </source>
</evidence>
<dbReference type="EMBL" id="CP017717">
    <property type="protein sequence ID" value="AQZ63932.1"/>
    <property type="molecule type" value="Genomic_DNA"/>
</dbReference>
<dbReference type="PANTHER" id="PTHR44688:SF16">
    <property type="entry name" value="DNA-BINDING TRANSCRIPTIONAL ACTIVATOR DEVR_DOSR"/>
    <property type="match status" value="1"/>
</dbReference>
<dbReference type="PROSITE" id="PS00622">
    <property type="entry name" value="HTH_LUXR_1"/>
    <property type="match status" value="1"/>
</dbReference>
<dbReference type="PANTHER" id="PTHR44688">
    <property type="entry name" value="DNA-BINDING TRANSCRIPTIONAL ACTIVATOR DEVR_DOSR"/>
    <property type="match status" value="1"/>
</dbReference>
<keyword evidence="3" id="KW-0804">Transcription</keyword>
<dbReference type="InterPro" id="IPR036388">
    <property type="entry name" value="WH-like_DNA-bd_sf"/>
</dbReference>
<dbReference type="RefSeq" id="WP_080040130.1">
    <property type="nucleotide sequence ID" value="NZ_CP017717.1"/>
</dbReference>
<gene>
    <name evidence="5" type="ORF">BKM31_22915</name>
</gene>
<evidence type="ECO:0000313" key="5">
    <source>
        <dbReference type="EMBL" id="AQZ63932.1"/>
    </source>
</evidence>
<sequence length="283" mass="29586">MRAVVRVEGCDWDGALADAEASLALAVKGGVARFPALLARGRILAARGDAGAAALLEEAAGQAERTGEPQRVGPVTAARCEHLLWSGDAEGAREEAGRGLSLAVSVRHPVYAGELALRRWLAGGERRAPSCAAAPYRMMIGGEWAAAAAEWERRGARYTRLWALALGEQGAPIEALRTLDGLGAARAAQWLRGELRRRGFTRIPRGPRRATAANAAGLTPRQADVLALLAEGLSNAEIAARLSLSAKTVDHHISAVLAKLGVASRGQAAALAHRMNGRGEAAI</sequence>
<dbReference type="AlphaFoldDB" id="A0A1V0A192"/>
<name>A0A1V0A192_9ACTN</name>
<evidence type="ECO:0000259" key="4">
    <source>
        <dbReference type="PROSITE" id="PS50043"/>
    </source>
</evidence>
<feature type="domain" description="HTH luxR-type" evidence="4">
    <location>
        <begin position="211"/>
        <end position="276"/>
    </location>
</feature>
<organism evidence="5 6">
    <name type="scientific">[Actinomadura] parvosata subsp. kistnae</name>
    <dbReference type="NCBI Taxonomy" id="1909395"/>
    <lineage>
        <taxon>Bacteria</taxon>
        <taxon>Bacillati</taxon>
        <taxon>Actinomycetota</taxon>
        <taxon>Actinomycetes</taxon>
        <taxon>Streptosporangiales</taxon>
        <taxon>Streptosporangiaceae</taxon>
        <taxon>Nonomuraea</taxon>
    </lineage>
</organism>
<dbReference type="PROSITE" id="PS50043">
    <property type="entry name" value="HTH_LUXR_2"/>
    <property type="match status" value="1"/>
</dbReference>
<dbReference type="SUPFAM" id="SSF46894">
    <property type="entry name" value="C-terminal effector domain of the bipartite response regulators"/>
    <property type="match status" value="1"/>
</dbReference>
<proteinExistence type="predicted"/>
<dbReference type="OrthoDB" id="5476461at2"/>
<keyword evidence="6" id="KW-1185">Reference proteome</keyword>
<dbReference type="Proteomes" id="UP000190797">
    <property type="component" value="Chromosome"/>
</dbReference>
<keyword evidence="2" id="KW-0238">DNA-binding</keyword>
<dbReference type="STRING" id="1909395.BKM31_22915"/>
<dbReference type="KEGG" id="noa:BKM31_22915"/>
<dbReference type="Gene3D" id="1.10.10.10">
    <property type="entry name" value="Winged helix-like DNA-binding domain superfamily/Winged helix DNA-binding domain"/>
    <property type="match status" value="1"/>
</dbReference>
<dbReference type="PRINTS" id="PR00038">
    <property type="entry name" value="HTHLUXR"/>
</dbReference>
<dbReference type="GO" id="GO:0003677">
    <property type="term" value="F:DNA binding"/>
    <property type="evidence" value="ECO:0007669"/>
    <property type="project" value="UniProtKB-KW"/>
</dbReference>
<dbReference type="InterPro" id="IPR000792">
    <property type="entry name" value="Tscrpt_reg_LuxR_C"/>
</dbReference>
<dbReference type="CDD" id="cd06170">
    <property type="entry name" value="LuxR_C_like"/>
    <property type="match status" value="1"/>
</dbReference>
<dbReference type="GO" id="GO:0006355">
    <property type="term" value="P:regulation of DNA-templated transcription"/>
    <property type="evidence" value="ECO:0007669"/>
    <property type="project" value="InterPro"/>
</dbReference>